<keyword evidence="4" id="KW-1185">Reference proteome</keyword>
<protein>
    <recommendedName>
        <fullName evidence="2">DUF4216 domain-containing protein</fullName>
    </recommendedName>
</protein>
<gene>
    <name evidence="3" type="ORF">Tco_0951644</name>
</gene>
<organism evidence="3 4">
    <name type="scientific">Tanacetum coccineum</name>
    <dbReference type="NCBI Taxonomy" id="301880"/>
    <lineage>
        <taxon>Eukaryota</taxon>
        <taxon>Viridiplantae</taxon>
        <taxon>Streptophyta</taxon>
        <taxon>Embryophyta</taxon>
        <taxon>Tracheophyta</taxon>
        <taxon>Spermatophyta</taxon>
        <taxon>Magnoliopsida</taxon>
        <taxon>eudicotyledons</taxon>
        <taxon>Gunneridae</taxon>
        <taxon>Pentapetalae</taxon>
        <taxon>asterids</taxon>
        <taxon>campanulids</taxon>
        <taxon>Asterales</taxon>
        <taxon>Asteraceae</taxon>
        <taxon>Asteroideae</taxon>
        <taxon>Anthemideae</taxon>
        <taxon>Anthemidinae</taxon>
        <taxon>Tanacetum</taxon>
    </lineage>
</organism>
<dbReference type="Proteomes" id="UP001151760">
    <property type="component" value="Unassembled WGS sequence"/>
</dbReference>
<dbReference type="Pfam" id="PF13952">
    <property type="entry name" value="DUF4216"/>
    <property type="match status" value="1"/>
</dbReference>
<reference evidence="3" key="1">
    <citation type="journal article" date="2022" name="Int. J. Mol. Sci.">
        <title>Draft Genome of Tanacetum Coccineum: Genomic Comparison of Closely Related Tanacetum-Family Plants.</title>
        <authorList>
            <person name="Yamashiro T."/>
            <person name="Shiraishi A."/>
            <person name="Nakayama K."/>
            <person name="Satake H."/>
        </authorList>
    </citation>
    <scope>NUCLEOTIDE SEQUENCE</scope>
</reference>
<dbReference type="EMBL" id="BQNB010015687">
    <property type="protein sequence ID" value="GJT42929.1"/>
    <property type="molecule type" value="Genomic_DNA"/>
</dbReference>
<evidence type="ECO:0000313" key="3">
    <source>
        <dbReference type="EMBL" id="GJT42929.1"/>
    </source>
</evidence>
<evidence type="ECO:0000259" key="2">
    <source>
        <dbReference type="Pfam" id="PF13952"/>
    </source>
</evidence>
<evidence type="ECO:0000256" key="1">
    <source>
        <dbReference type="SAM" id="MobiDB-lite"/>
    </source>
</evidence>
<feature type="domain" description="DUF4216" evidence="2">
    <location>
        <begin position="152"/>
        <end position="219"/>
    </location>
</feature>
<accession>A0ABQ5E0Q8</accession>
<name>A0ABQ5E0Q8_9ASTR</name>
<proteinExistence type="predicted"/>
<reference evidence="3" key="2">
    <citation type="submission" date="2022-01" db="EMBL/GenBank/DDBJ databases">
        <authorList>
            <person name="Yamashiro T."/>
            <person name="Shiraishi A."/>
            <person name="Satake H."/>
            <person name="Nakayama K."/>
        </authorList>
    </citation>
    <scope>NUCLEOTIDE SEQUENCE</scope>
</reference>
<dbReference type="PANTHER" id="PTHR48258">
    <property type="entry name" value="DUF4218 DOMAIN-CONTAINING PROTEIN-RELATED"/>
    <property type="match status" value="1"/>
</dbReference>
<dbReference type="InterPro" id="IPR025312">
    <property type="entry name" value="DUF4216"/>
</dbReference>
<dbReference type="PANTHER" id="PTHR48258:SF14">
    <property type="entry name" value="OS02G0583300 PROTEIN"/>
    <property type="match status" value="1"/>
</dbReference>
<feature type="compositionally biased region" description="Acidic residues" evidence="1">
    <location>
        <begin position="307"/>
        <end position="317"/>
    </location>
</feature>
<feature type="region of interest" description="Disordered" evidence="1">
    <location>
        <begin position="294"/>
        <end position="317"/>
    </location>
</feature>
<evidence type="ECO:0000313" key="4">
    <source>
        <dbReference type="Proteomes" id="UP001151760"/>
    </source>
</evidence>
<comment type="caution">
    <text evidence="3">The sequence shown here is derived from an EMBL/GenBank/DDBJ whole genome shotgun (WGS) entry which is preliminary data.</text>
</comment>
<sequence>MVIHLPLKALEGGPIHPRYMSLIRFDAQELKKVIWYIVHNSPEIDTYRSQLKSLFPNKDMKEEFPEWFGSQIRQRHVDNDKDPEVSTTSELFALACGPTLTPISYNSCVVNGVRFVVHSRDEPSTTKIKARICYACGKDGEMYYGQLQEILEFKYLLFKVVLFRVKWFDTSNQGRKVKKLVLRNNMTQIDCRGEAFKNDQYILVTQVKQVFYLEDKAKPHLKVVEHVNHKKFSNGGVIVVEDDPDIIHFDNSSDLPLSTSLNDLDNATLHIDGQSTEVDAPPDIIDVVDQDDDITDDEDALPHDLADSDDEDLINVDDDGVDKVYSSEEED</sequence>